<feature type="region of interest" description="Disordered" evidence="1">
    <location>
        <begin position="192"/>
        <end position="234"/>
    </location>
</feature>
<accession>A0A6H5IBV9</accession>
<dbReference type="OrthoDB" id="7699172at2759"/>
<evidence type="ECO:0000313" key="2">
    <source>
        <dbReference type="EMBL" id="CAB0033157.1"/>
    </source>
</evidence>
<feature type="compositionally biased region" description="Polar residues" evidence="1">
    <location>
        <begin position="221"/>
        <end position="234"/>
    </location>
</feature>
<name>A0A6H5IBV9_9HYME</name>
<gene>
    <name evidence="2" type="ORF">TBRA_LOCUS5077</name>
</gene>
<proteinExistence type="predicted"/>
<evidence type="ECO:0000256" key="1">
    <source>
        <dbReference type="SAM" id="MobiDB-lite"/>
    </source>
</evidence>
<dbReference type="Proteomes" id="UP000479190">
    <property type="component" value="Unassembled WGS sequence"/>
</dbReference>
<feature type="region of interest" description="Disordered" evidence="1">
    <location>
        <begin position="134"/>
        <end position="164"/>
    </location>
</feature>
<dbReference type="EMBL" id="CADCXV010000700">
    <property type="protein sequence ID" value="CAB0033157.1"/>
    <property type="molecule type" value="Genomic_DNA"/>
</dbReference>
<dbReference type="Pfam" id="PF24664">
    <property type="entry name" value="Monjiviricetes_fusion"/>
    <property type="match status" value="1"/>
</dbReference>
<feature type="region of interest" description="Disordered" evidence="1">
    <location>
        <begin position="1"/>
        <end position="25"/>
    </location>
</feature>
<dbReference type="AlphaFoldDB" id="A0A6H5IBV9"/>
<organism evidence="2 3">
    <name type="scientific">Trichogramma brassicae</name>
    <dbReference type="NCBI Taxonomy" id="86971"/>
    <lineage>
        <taxon>Eukaryota</taxon>
        <taxon>Metazoa</taxon>
        <taxon>Ecdysozoa</taxon>
        <taxon>Arthropoda</taxon>
        <taxon>Hexapoda</taxon>
        <taxon>Insecta</taxon>
        <taxon>Pterygota</taxon>
        <taxon>Neoptera</taxon>
        <taxon>Endopterygota</taxon>
        <taxon>Hymenoptera</taxon>
        <taxon>Apocrita</taxon>
        <taxon>Proctotrupomorpha</taxon>
        <taxon>Chalcidoidea</taxon>
        <taxon>Trichogrammatidae</taxon>
        <taxon>Trichogramma</taxon>
    </lineage>
</organism>
<evidence type="ECO:0000313" key="3">
    <source>
        <dbReference type="Proteomes" id="UP000479190"/>
    </source>
</evidence>
<protein>
    <submittedName>
        <fullName evidence="2">Uncharacterized protein</fullName>
    </submittedName>
</protein>
<reference evidence="2 3" key="1">
    <citation type="submission" date="2020-02" db="EMBL/GenBank/DDBJ databases">
        <authorList>
            <person name="Ferguson B K."/>
        </authorList>
    </citation>
    <scope>NUCLEOTIDE SEQUENCE [LARGE SCALE GENOMIC DNA]</scope>
</reference>
<sequence>MECLRDAGATPGVNSTQTCKRTTRTTRQRDAILAPRSRILISHGRRVTCDKRMPPMFKIKEQWFRIMPDMIDAPALQIIKLLSRTQWKYASTDALAVGGVYAEKDQKKYRDLIVFPLERPSVLNQVAMTVTPSSADRRRISASLDRATSPPRLKRRPPTTAAAAAPSRAICAALYKPARRAAARIRSGALALSTSPGPSGEVRHSYLESPRPKRRVLSRDPGSNTNHSDFQRQSYQKKLRETLNAYADILISLSNAYLCRLTADDIARASQKDIEDASARLELACCVLTTATSGLNDKPSTYASVALRGCEVRTSHGPTERVSLSSGKSFNIKRCDKIVISPSQGSATRYPNSSATKDALIKCVDPVTVAVGIGVSRLSFGLNNTVVIEGDSLDSDRLKDCKSLRDAGLEVRQDAKMWPRVAVHDIPVDFLGDNICCTIIS</sequence>
<keyword evidence="3" id="KW-1185">Reference proteome</keyword>